<dbReference type="KEGG" id="blen:NCTC4824_00043"/>
<dbReference type="Pfam" id="PF13649">
    <property type="entry name" value="Methyltransf_25"/>
    <property type="match status" value="1"/>
</dbReference>
<dbReference type="GO" id="GO:0032259">
    <property type="term" value="P:methylation"/>
    <property type="evidence" value="ECO:0007669"/>
    <property type="project" value="UniProtKB-KW"/>
</dbReference>
<evidence type="ECO:0000256" key="2">
    <source>
        <dbReference type="ARBA" id="ARBA00022679"/>
    </source>
</evidence>
<dbReference type="Proteomes" id="UP000249134">
    <property type="component" value="Chromosome 1"/>
</dbReference>
<dbReference type="STRING" id="1348624.GCA_001591545_03856"/>
<dbReference type="PANTHER" id="PTHR43861">
    <property type="entry name" value="TRANS-ACONITATE 2-METHYLTRANSFERASE-RELATED"/>
    <property type="match status" value="1"/>
</dbReference>
<accession>A0A2X4YRY1</accession>
<keyword evidence="3 4" id="KW-0949">S-adenosyl-L-methionine</keyword>
<dbReference type="RefSeq" id="WP_066146142.1">
    <property type="nucleotide sequence ID" value="NZ_CBCSGM010000010.1"/>
</dbReference>
<protein>
    <recommendedName>
        <fullName evidence="4">Uncharacterized methyltransferase NCTC4824_00043</fullName>
        <ecNumber evidence="4">2.1.1.-</ecNumber>
    </recommendedName>
</protein>
<gene>
    <name evidence="6" type="ORF">NCTC4824_00043</name>
</gene>
<dbReference type="Gene3D" id="3.40.50.150">
    <property type="entry name" value="Vaccinia Virus protein VP39"/>
    <property type="match status" value="1"/>
</dbReference>
<dbReference type="EC" id="2.1.1.-" evidence="4"/>
<sequence>MAQDFNSLFDEWSSTYDETVAGDDPEYIEVFRNYKNILEEVAMKASGNVIEFGVGTGNLTKRLIKYGNAVYGFEPSDGMRKMAKEKLPNIELIKGDFLTFPIPPKTIESIVSTYAFHHLTDIEKEIAIKHYKDILHSGGKIIFADTVFTNEEAKTDMIKEVERKGFHRLANDLKTEYYTTIPVLHKIFESNNFSSTFTKKNDFVWLIEATKEEET</sequence>
<keyword evidence="7" id="KW-1185">Reference proteome</keyword>
<evidence type="ECO:0000313" key="7">
    <source>
        <dbReference type="Proteomes" id="UP000249134"/>
    </source>
</evidence>
<dbReference type="InterPro" id="IPR041698">
    <property type="entry name" value="Methyltransf_25"/>
</dbReference>
<evidence type="ECO:0000259" key="5">
    <source>
        <dbReference type="Pfam" id="PF13649"/>
    </source>
</evidence>
<dbReference type="InterPro" id="IPR023553">
    <property type="entry name" value="Uncharacterised_MeTfrase_YrrT"/>
</dbReference>
<feature type="binding site" evidence="4">
    <location>
        <position position="96"/>
    </location>
    <ligand>
        <name>S-adenosyl-L-methionine</name>
        <dbReference type="ChEBI" id="CHEBI:59789"/>
    </ligand>
</feature>
<dbReference type="HAMAP" id="MF_02100">
    <property type="entry name" value="Methyltr_YrrT"/>
    <property type="match status" value="1"/>
</dbReference>
<dbReference type="GO" id="GO:0008757">
    <property type="term" value="F:S-adenosylmethionine-dependent methyltransferase activity"/>
    <property type="evidence" value="ECO:0007669"/>
    <property type="project" value="UniProtKB-UniRule"/>
</dbReference>
<organism evidence="6 7">
    <name type="scientific">Lederbergia lenta</name>
    <name type="common">Bacillus lentus</name>
    <dbReference type="NCBI Taxonomy" id="1467"/>
    <lineage>
        <taxon>Bacteria</taxon>
        <taxon>Bacillati</taxon>
        <taxon>Bacillota</taxon>
        <taxon>Bacilli</taxon>
        <taxon>Bacillales</taxon>
        <taxon>Bacillaceae</taxon>
        <taxon>Lederbergia</taxon>
    </lineage>
</organism>
<dbReference type="InterPro" id="IPR029063">
    <property type="entry name" value="SAM-dependent_MTases_sf"/>
</dbReference>
<name>A0A2X4YRY1_LEDLE</name>
<proteinExistence type="inferred from homology"/>
<reference evidence="6 7" key="1">
    <citation type="submission" date="2018-06" db="EMBL/GenBank/DDBJ databases">
        <authorList>
            <consortium name="Pathogen Informatics"/>
            <person name="Doyle S."/>
        </authorList>
    </citation>
    <scope>NUCLEOTIDE SEQUENCE [LARGE SCALE GENOMIC DNA]</scope>
    <source>
        <strain evidence="6 7">NCTC4824</strain>
    </source>
</reference>
<dbReference type="AlphaFoldDB" id="A0A2X4YRY1"/>
<feature type="binding site" evidence="4">
    <location>
        <position position="53"/>
    </location>
    <ligand>
        <name>S-adenosyl-L-methionine</name>
        <dbReference type="ChEBI" id="CHEBI:59789"/>
    </ligand>
</feature>
<evidence type="ECO:0000256" key="4">
    <source>
        <dbReference type="HAMAP-Rule" id="MF_02100"/>
    </source>
</evidence>
<dbReference type="SUPFAM" id="SSF53335">
    <property type="entry name" value="S-adenosyl-L-methionine-dependent methyltransferases"/>
    <property type="match status" value="1"/>
</dbReference>
<dbReference type="EMBL" id="LS483476">
    <property type="protein sequence ID" value="SQI51114.1"/>
    <property type="molecule type" value="Genomic_DNA"/>
</dbReference>
<feature type="domain" description="Methyltransferase" evidence="5">
    <location>
        <begin position="49"/>
        <end position="139"/>
    </location>
</feature>
<keyword evidence="1 4" id="KW-0489">Methyltransferase</keyword>
<comment type="similarity">
    <text evidence="4">Belongs to the methyltransferase superfamily. YrrT family.</text>
</comment>
<feature type="binding site" evidence="4">
    <location>
        <position position="74"/>
    </location>
    <ligand>
        <name>S-adenosyl-L-methionine</name>
        <dbReference type="ChEBI" id="CHEBI:59789"/>
    </ligand>
</feature>
<evidence type="ECO:0000313" key="6">
    <source>
        <dbReference type="EMBL" id="SQI51114.1"/>
    </source>
</evidence>
<evidence type="ECO:0000256" key="3">
    <source>
        <dbReference type="ARBA" id="ARBA00022691"/>
    </source>
</evidence>
<dbReference type="CDD" id="cd02440">
    <property type="entry name" value="AdoMet_MTases"/>
    <property type="match status" value="1"/>
</dbReference>
<keyword evidence="2 4" id="KW-0808">Transferase</keyword>
<evidence type="ECO:0000256" key="1">
    <source>
        <dbReference type="ARBA" id="ARBA00022603"/>
    </source>
</evidence>
<comment type="function">
    <text evidence="4">Could be a S-adenosyl-L-methionine-dependent methyltransferase.</text>
</comment>